<dbReference type="EMBL" id="CM000776">
    <property type="protein sequence ID" value="EES89672.1"/>
    <property type="molecule type" value="Genomic_DNA"/>
</dbReference>
<protein>
    <recommendedName>
        <fullName evidence="4">Lipoprotein</fullName>
    </recommendedName>
</protein>
<keyword evidence="1" id="KW-0732">Signal</keyword>
<evidence type="ECO:0008006" key="4">
    <source>
        <dbReference type="Google" id="ProtNLM"/>
    </source>
</evidence>
<dbReference type="OrthoDB" id="5323720at2"/>
<evidence type="ECO:0000313" key="2">
    <source>
        <dbReference type="EMBL" id="EES89672.1"/>
    </source>
</evidence>
<accession>C5ZX04</accession>
<gene>
    <name evidence="2" type="ORF">HCAN_0958</name>
</gene>
<dbReference type="AlphaFoldDB" id="C5ZX04"/>
<dbReference type="Proteomes" id="UP000007032">
    <property type="component" value="Chromosome"/>
</dbReference>
<feature type="chain" id="PRO_5002961237" description="Lipoprotein" evidence="1">
    <location>
        <begin position="20"/>
        <end position="180"/>
    </location>
</feature>
<dbReference type="HOGENOM" id="CLU_1494274_0_0_7"/>
<evidence type="ECO:0000313" key="3">
    <source>
        <dbReference type="Proteomes" id="UP000007032"/>
    </source>
</evidence>
<keyword evidence="3" id="KW-1185">Reference proteome</keyword>
<name>C5ZX04_9HELI</name>
<dbReference type="RefSeq" id="WP_006655661.1">
    <property type="nucleotide sequence ID" value="NZ_CM000776.2"/>
</dbReference>
<organism evidence="2 3">
    <name type="scientific">Helicobacter canadensis MIT 98-5491</name>
    <dbReference type="NCBI Taxonomy" id="537970"/>
    <lineage>
        <taxon>Bacteria</taxon>
        <taxon>Pseudomonadati</taxon>
        <taxon>Campylobacterota</taxon>
        <taxon>Epsilonproteobacteria</taxon>
        <taxon>Campylobacterales</taxon>
        <taxon>Helicobacteraceae</taxon>
        <taxon>Helicobacter</taxon>
    </lineage>
</organism>
<proteinExistence type="predicted"/>
<sequence length="180" mass="20018">MLKHCFIATFIGIFLAACAQKQNTIQLITLQKACQTPIVSYQLGNLKVGQFNDLKIPKEQVLSAIENALQTSGCFTKANKNTSKYYILESVYGSINQQAKQGGFWQSTSQDTAIIEILLAFSNDKETKFYKSKASFKNTADKFLGIGENSNLDSIHIQLTLNNAIYSAVNKATQDFLKQK</sequence>
<evidence type="ECO:0000256" key="1">
    <source>
        <dbReference type="SAM" id="SignalP"/>
    </source>
</evidence>
<dbReference type="PROSITE" id="PS51257">
    <property type="entry name" value="PROKAR_LIPOPROTEIN"/>
    <property type="match status" value="1"/>
</dbReference>
<reference evidence="2 3" key="1">
    <citation type="journal article" date="2009" name="J. Bacteriol.">
        <title>Genome sequence of the emerging pathogen Helicobacter canadensis.</title>
        <authorList>
            <person name="Loman N.J."/>
            <person name="Snyder L.A."/>
            <person name="Linton J.D."/>
            <person name="Langdon R."/>
            <person name="Lawson A.J."/>
            <person name="Weinstock G.M."/>
            <person name="Wren B.W."/>
            <person name="Pallen M.J."/>
        </authorList>
    </citation>
    <scope>NUCLEOTIDE SEQUENCE [LARGE SCALE GENOMIC DNA]</scope>
    <source>
        <strain evidence="2 3">MIT 98-5491</strain>
    </source>
</reference>
<feature type="signal peptide" evidence="1">
    <location>
        <begin position="1"/>
        <end position="19"/>
    </location>
</feature>